<evidence type="ECO:0000256" key="4">
    <source>
        <dbReference type="SAM" id="MobiDB-lite"/>
    </source>
</evidence>
<dbReference type="AlphaFoldDB" id="A0AAD9GVB4"/>
<evidence type="ECO:0000259" key="5">
    <source>
        <dbReference type="Pfam" id="PF07282"/>
    </source>
</evidence>
<feature type="domain" description="Cas12f1-like TNB" evidence="5">
    <location>
        <begin position="531"/>
        <end position="596"/>
    </location>
</feature>
<feature type="compositionally biased region" description="Basic residues" evidence="4">
    <location>
        <begin position="61"/>
        <end position="86"/>
    </location>
</feature>
<dbReference type="PANTHER" id="PTHR36172:SF1">
    <property type="entry name" value="RESOLVASE-RELATED"/>
    <property type="match status" value="1"/>
</dbReference>
<keyword evidence="2" id="KW-0862">Zinc</keyword>
<organism evidence="7 8">
    <name type="scientific">Phytophthora citrophthora</name>
    <dbReference type="NCBI Taxonomy" id="4793"/>
    <lineage>
        <taxon>Eukaryota</taxon>
        <taxon>Sar</taxon>
        <taxon>Stramenopiles</taxon>
        <taxon>Oomycota</taxon>
        <taxon>Peronosporomycetes</taxon>
        <taxon>Peronosporales</taxon>
        <taxon>Peronosporaceae</taxon>
        <taxon>Phytophthora</taxon>
    </lineage>
</organism>
<evidence type="ECO:0000259" key="6">
    <source>
        <dbReference type="Pfam" id="PF12323"/>
    </source>
</evidence>
<dbReference type="InterPro" id="IPR021027">
    <property type="entry name" value="Transposase_put_HTH"/>
</dbReference>
<protein>
    <submittedName>
        <fullName evidence="7">Transposase</fullName>
    </submittedName>
</protein>
<gene>
    <name evidence="7" type="ORF">P3T76_003807</name>
</gene>
<dbReference type="Proteomes" id="UP001259832">
    <property type="component" value="Unassembled WGS sequence"/>
</dbReference>
<comment type="caution">
    <text evidence="7">The sequence shown here is derived from an EMBL/GenBank/DDBJ whole genome shotgun (WGS) entry which is preliminary data.</text>
</comment>
<dbReference type="NCBIfam" id="NF040570">
    <property type="entry name" value="guided_TnpB"/>
    <property type="match status" value="1"/>
</dbReference>
<dbReference type="EMBL" id="JASMQC010000005">
    <property type="protein sequence ID" value="KAK1945274.1"/>
    <property type="molecule type" value="Genomic_DNA"/>
</dbReference>
<dbReference type="PANTHER" id="PTHR36172">
    <property type="match status" value="1"/>
</dbReference>
<dbReference type="Pfam" id="PF07282">
    <property type="entry name" value="Cas12f1-like_TNB"/>
    <property type="match status" value="1"/>
</dbReference>
<evidence type="ECO:0000313" key="7">
    <source>
        <dbReference type="EMBL" id="KAK1945274.1"/>
    </source>
</evidence>
<evidence type="ECO:0000256" key="3">
    <source>
        <dbReference type="ARBA" id="ARBA00023125"/>
    </source>
</evidence>
<keyword evidence="8" id="KW-1185">Reference proteome</keyword>
<feature type="region of interest" description="Disordered" evidence="4">
    <location>
        <begin position="1"/>
        <end position="25"/>
    </location>
</feature>
<keyword evidence="3" id="KW-0238">DNA-binding</keyword>
<dbReference type="GO" id="GO:0003677">
    <property type="term" value="F:DNA binding"/>
    <property type="evidence" value="ECO:0007669"/>
    <property type="project" value="UniProtKB-KW"/>
</dbReference>
<dbReference type="Pfam" id="PF12323">
    <property type="entry name" value="HTH_OrfB_IS605"/>
    <property type="match status" value="1"/>
</dbReference>
<dbReference type="InterPro" id="IPR051491">
    <property type="entry name" value="Recombinase/Transposase-rel"/>
</dbReference>
<dbReference type="InterPro" id="IPR010095">
    <property type="entry name" value="Cas12f1-like_TNB"/>
</dbReference>
<evidence type="ECO:0000256" key="2">
    <source>
        <dbReference type="ARBA" id="ARBA00022833"/>
    </source>
</evidence>
<keyword evidence="1" id="KW-0479">Metal-binding</keyword>
<feature type="region of interest" description="Disordered" evidence="4">
    <location>
        <begin position="61"/>
        <end position="87"/>
    </location>
</feature>
<reference evidence="7" key="1">
    <citation type="submission" date="2023-08" db="EMBL/GenBank/DDBJ databases">
        <title>Reference Genome Resource for the Citrus Pathogen Phytophthora citrophthora.</title>
        <authorList>
            <person name="Moller H."/>
            <person name="Coetzee B."/>
            <person name="Rose L.J."/>
            <person name="Van Niekerk J.M."/>
        </authorList>
    </citation>
    <scope>NUCLEOTIDE SEQUENCE</scope>
    <source>
        <strain evidence="7">STE-U-9442</strain>
    </source>
</reference>
<feature type="compositionally biased region" description="Basic residues" evidence="4">
    <location>
        <begin position="1"/>
        <end position="22"/>
    </location>
</feature>
<sequence length="605" mass="70525">MVKSSRKRSAPKRRPSKRKKRRETSELLHPSIWFKQEIATALWMPQKADLVSVLKRRRLQKERRVRSSHRKKRKRTKRRERRHARRTPAFVRERVPESQRLLEPLLTSWFDVDNLAQSELPSRWRLPCMAVGHRYLEMDETLKALDVEDEESVNSVIKIRLYPTNGQKEKLDQMFAAQRAIYNKMVALSNDDRKTRLASHDKAVKMTLKEFGLKYRPIATLKIIDKYFRNKRGLKRHKEVNDQVRNSAYRDFMRATKSSIAGFFAALKRGDKTEFPVLKFKSKFAASNSIEIRAREINVVEQDAQTALRFHARFFGFAKYDGIVVHEELPPLMMSVRLQRLREGDYYICVPRLRIFQETKQERVCAIDPGVVNFATVYNPDGRTFSVKDAHNVLMKKFEAVDALKSLLALKDNVCKARHKKKVRTKKKRGRKGPKCEEHRLRYRLRRRMRFTSRKATRCVNDLHQKLSCWLSENYNVVLLPYFQTQEMVANHLEEVASDATPATASETDNAATKKRKIRSPTARALMAQAHFKFKQLLKYKMKRTGGRVIDCEEEYTSKTCSSCGVIKQNLGGSRVFRCGSCHAVLDRDVSAAKNILHKNVSLLA</sequence>
<dbReference type="GO" id="GO:0046872">
    <property type="term" value="F:metal ion binding"/>
    <property type="evidence" value="ECO:0007669"/>
    <property type="project" value="UniProtKB-KW"/>
</dbReference>
<feature type="domain" description="Transposase putative helix-turn-helix" evidence="6">
    <location>
        <begin position="157"/>
        <end position="194"/>
    </location>
</feature>
<accession>A0AAD9GVB4</accession>
<proteinExistence type="predicted"/>
<evidence type="ECO:0000256" key="1">
    <source>
        <dbReference type="ARBA" id="ARBA00022723"/>
    </source>
</evidence>
<name>A0AAD9GVB4_9STRA</name>
<evidence type="ECO:0000313" key="8">
    <source>
        <dbReference type="Proteomes" id="UP001259832"/>
    </source>
</evidence>